<comment type="caution">
    <text evidence="2">The sequence shown here is derived from an EMBL/GenBank/DDBJ whole genome shotgun (WGS) entry which is preliminary data.</text>
</comment>
<dbReference type="Gene3D" id="3.40.1410.10">
    <property type="entry name" value="Chorismate lyase-like"/>
    <property type="match status" value="1"/>
</dbReference>
<evidence type="ECO:0000313" key="3">
    <source>
        <dbReference type="Proteomes" id="UP000005615"/>
    </source>
</evidence>
<dbReference type="SUPFAM" id="SSF64288">
    <property type="entry name" value="Chorismate lyase-like"/>
    <property type="match status" value="1"/>
</dbReference>
<dbReference type="EMBL" id="AEIG01000110">
    <property type="protein sequence ID" value="EGG28433.1"/>
    <property type="molecule type" value="Genomic_DNA"/>
</dbReference>
<dbReference type="RefSeq" id="WP_009577088.1">
    <property type="nucleotide sequence ID" value="NZ_AEIG01000110.1"/>
</dbReference>
<keyword evidence="3" id="KW-1185">Reference proteome</keyword>
<comment type="subcellular location">
    <subcellularLocation>
        <location evidence="1">Cytoplasm</location>
    </subcellularLocation>
</comment>
<protein>
    <recommendedName>
        <fullName evidence="1">Probable chorismate pyruvate-lyase</fullName>
        <shortName evidence="1">CL</shortName>
        <shortName evidence="1">CPL</shortName>
        <ecNumber evidence="1">4.1.3.40</ecNumber>
    </recommendedName>
</protein>
<reference evidence="2 3" key="1">
    <citation type="journal article" date="2011" name="J. Bacteriol.">
        <title>Genome sequence of strain IMCC3088, a proteorhodopsin-containing marine bacterium belonging to the OM60/NOR5 clade.</title>
        <authorList>
            <person name="Jang Y."/>
            <person name="Oh H.M."/>
            <person name="Kang I."/>
            <person name="Lee K."/>
            <person name="Yang S.J."/>
            <person name="Cho J.C."/>
        </authorList>
    </citation>
    <scope>NUCLEOTIDE SEQUENCE [LARGE SCALE GENOMIC DNA]</scope>
    <source>
        <strain evidence="2 3">IMCC3088</strain>
    </source>
</reference>
<accession>F3L5F8</accession>
<sequence length="183" mass="21325">MVVSPRMVWRSEHQRIGFGDRPPRALFDPGSLTQILRSLGDLQVNKRLQDWCVPYLDEQRLLGKQASRNLALTREVSLHVNNEPFVFARSVLPNTTLQGPNRFLRHWGSRPLGEFLFSHPLCHRGMFQYTRVPADNLFLPKDLRSSTTLWGRRSLFYLNQQPLIVAEFYLPAFLDRLVQGCHR</sequence>
<comment type="similarity">
    <text evidence="1">Belongs to the UbiC family.</text>
</comment>
<keyword evidence="1" id="KW-0963">Cytoplasm</keyword>
<dbReference type="Proteomes" id="UP000005615">
    <property type="component" value="Unassembled WGS sequence"/>
</dbReference>
<organism evidence="2 3">
    <name type="scientific">Aequoribacter fuscus</name>
    <dbReference type="NCBI Taxonomy" id="2518989"/>
    <lineage>
        <taxon>Bacteria</taxon>
        <taxon>Pseudomonadati</taxon>
        <taxon>Pseudomonadota</taxon>
        <taxon>Gammaproteobacteria</taxon>
        <taxon>Cellvibrionales</taxon>
        <taxon>Halieaceae</taxon>
        <taxon>Aequoribacter</taxon>
    </lineage>
</organism>
<gene>
    <name evidence="1" type="primary">ubiC</name>
    <name evidence="2" type="ORF">IMCC3088_121</name>
</gene>
<dbReference type="eggNOG" id="COG3161">
    <property type="taxonomic scope" value="Bacteria"/>
</dbReference>
<dbReference type="PANTHER" id="PTHR38683">
    <property type="entry name" value="CHORISMATE PYRUVATE-LYASE"/>
    <property type="match status" value="1"/>
</dbReference>
<feature type="binding site" evidence="1">
    <location>
        <position position="167"/>
    </location>
    <ligand>
        <name>substrate</name>
    </ligand>
</feature>
<dbReference type="GO" id="GO:0005829">
    <property type="term" value="C:cytosol"/>
    <property type="evidence" value="ECO:0007669"/>
    <property type="project" value="TreeGrafter"/>
</dbReference>
<proteinExistence type="inferred from homology"/>
<dbReference type="UniPathway" id="UPA00232"/>
<dbReference type="AlphaFoldDB" id="F3L5F8"/>
<dbReference type="GO" id="GO:0008813">
    <property type="term" value="F:chorismate lyase activity"/>
    <property type="evidence" value="ECO:0007669"/>
    <property type="project" value="UniProtKB-UniRule"/>
</dbReference>
<comment type="function">
    <text evidence="1">Removes the pyruvyl group from chorismate, with concomitant aromatization of the ring, to provide 4-hydroxybenzoate (4HB) for the ubiquinone pathway.</text>
</comment>
<dbReference type="InterPro" id="IPR007440">
    <property type="entry name" value="Chorismate--pyruvate_lyase"/>
</dbReference>
<keyword evidence="1 2" id="KW-0456">Lyase</keyword>
<keyword evidence="1" id="KW-0831">Ubiquinone biosynthesis</keyword>
<dbReference type="GO" id="GO:0042866">
    <property type="term" value="P:pyruvate biosynthetic process"/>
    <property type="evidence" value="ECO:0007669"/>
    <property type="project" value="UniProtKB-UniRule"/>
</dbReference>
<feature type="binding site" evidence="1">
    <location>
        <position position="74"/>
    </location>
    <ligand>
        <name>substrate</name>
    </ligand>
</feature>
<evidence type="ECO:0000256" key="1">
    <source>
        <dbReference type="HAMAP-Rule" id="MF_01632"/>
    </source>
</evidence>
<dbReference type="OrthoDB" id="9789493at2"/>
<dbReference type="GO" id="GO:0006744">
    <property type="term" value="P:ubiquinone biosynthetic process"/>
    <property type="evidence" value="ECO:0007669"/>
    <property type="project" value="UniProtKB-UniRule"/>
</dbReference>
<feature type="binding site" evidence="1">
    <location>
        <position position="112"/>
    </location>
    <ligand>
        <name>substrate</name>
    </ligand>
</feature>
<comment type="catalytic activity">
    <reaction evidence="1">
        <text>chorismate = 4-hydroxybenzoate + pyruvate</text>
        <dbReference type="Rhea" id="RHEA:16505"/>
        <dbReference type="ChEBI" id="CHEBI:15361"/>
        <dbReference type="ChEBI" id="CHEBI:17879"/>
        <dbReference type="ChEBI" id="CHEBI:29748"/>
        <dbReference type="EC" id="4.1.3.40"/>
    </reaction>
</comment>
<name>F3L5F8_9GAMM</name>
<dbReference type="STRING" id="2518989.IMCC3088_121"/>
<dbReference type="InterPro" id="IPR028978">
    <property type="entry name" value="Chorismate_lyase_/UTRA_dom_sf"/>
</dbReference>
<dbReference type="EC" id="4.1.3.40" evidence="1"/>
<comment type="pathway">
    <text evidence="1">Cofactor biosynthesis; ubiquinone biosynthesis.</text>
</comment>
<comment type="caution">
    <text evidence="1">Lacks conserved residue(s) required for the propagation of feature annotation.</text>
</comment>
<dbReference type="PANTHER" id="PTHR38683:SF1">
    <property type="entry name" value="CHORISMATE PYRUVATE-LYASE"/>
    <property type="match status" value="1"/>
</dbReference>
<dbReference type="HAMAP" id="MF_01632">
    <property type="entry name" value="UbiC"/>
    <property type="match status" value="1"/>
</dbReference>
<evidence type="ECO:0000313" key="2">
    <source>
        <dbReference type="EMBL" id="EGG28433.1"/>
    </source>
</evidence>
<dbReference type="Pfam" id="PF04345">
    <property type="entry name" value="Chor_lyase"/>
    <property type="match status" value="1"/>
</dbReference>
<keyword evidence="1 2" id="KW-0670">Pyruvate</keyword>